<evidence type="ECO:0000313" key="13">
    <source>
        <dbReference type="Proteomes" id="UP001143981"/>
    </source>
</evidence>
<reference evidence="12" key="1">
    <citation type="submission" date="2022-07" db="EMBL/GenBank/DDBJ databases">
        <title>Phylogenomic reconstructions and comparative analyses of Kickxellomycotina fungi.</title>
        <authorList>
            <person name="Reynolds N.K."/>
            <person name="Stajich J.E."/>
            <person name="Barry K."/>
            <person name="Grigoriev I.V."/>
            <person name="Crous P."/>
            <person name="Smith M.E."/>
        </authorList>
    </citation>
    <scope>NUCLEOTIDE SEQUENCE</scope>
    <source>
        <strain evidence="12">BCRC 34381</strain>
    </source>
</reference>
<keyword evidence="13" id="KW-1185">Reference proteome</keyword>
<dbReference type="AlphaFoldDB" id="A0A9W7YG13"/>
<comment type="caution">
    <text evidence="12">The sequence shown here is derived from an EMBL/GenBank/DDBJ whole genome shotgun (WGS) entry which is preliminary data.</text>
</comment>
<evidence type="ECO:0000256" key="8">
    <source>
        <dbReference type="ARBA" id="ARBA00023128"/>
    </source>
</evidence>
<name>A0A9W7YG13_9FUNG</name>
<accession>A0A9W7YG13</accession>
<dbReference type="EMBL" id="JANBOI010000050">
    <property type="protein sequence ID" value="KAJ1734922.1"/>
    <property type="molecule type" value="Genomic_DNA"/>
</dbReference>
<dbReference type="PANTHER" id="PTHR45760:SF2">
    <property type="entry name" value="FI19922P1-RELATED"/>
    <property type="match status" value="1"/>
</dbReference>
<keyword evidence="4 10" id="KW-0812">Transmembrane</keyword>
<sequence>MTISSFIEQIHSLEASMIRSCNGLQYVPDKLVIDYVSEGGENKLDIVVHAPNNQDGAVVTSLLMTPFDVVKTRQQSQTLVRANAVVPREWSGIRPWVPRSARHLAESSPSLYSCRCDTKSAKGLLRRLDLRATASLCLCPDPASGSGELGKRTTFFTASTGAGRVAEAWRQLYSGLQTRGWQATQAGSLAVPATRVADDRIKGTLAGMRHIAHNEGLRTLWRGLTPTLVASGPSTVIYFVGYDYLRQWMGRQMRSRSSVAPYEKYASLVAGCTARTFAATAISPLELVRTRVQASPAHNVRSVLADISHEIRGGGVRILWRGLVPTLWRDVPFSAIYWFGYERWREDVYEPLFAQQLAAGAEADMVSRLAVAFCSGASSGAVAAAVTMPFDVAKTRRQIEHYTSSKHQQPPRQSSLAHVVRQIMVAEGPRGLFAGLAPRLMKVVPSCAIMISSYELGKLMLGH</sequence>
<comment type="subcellular location">
    <subcellularLocation>
        <location evidence="1">Mitochondrion inner membrane</location>
        <topology evidence="1">Multi-pass membrane protein</topology>
    </subcellularLocation>
</comment>
<keyword evidence="6" id="KW-0999">Mitochondrion inner membrane</keyword>
<dbReference type="InterPro" id="IPR023395">
    <property type="entry name" value="MCP_dom_sf"/>
</dbReference>
<organism evidence="12 13">
    <name type="scientific">Coemansia biformis</name>
    <dbReference type="NCBI Taxonomy" id="1286918"/>
    <lineage>
        <taxon>Eukaryota</taxon>
        <taxon>Fungi</taxon>
        <taxon>Fungi incertae sedis</taxon>
        <taxon>Zoopagomycota</taxon>
        <taxon>Kickxellomycotina</taxon>
        <taxon>Kickxellomycetes</taxon>
        <taxon>Kickxellales</taxon>
        <taxon>Kickxellaceae</taxon>
        <taxon>Coemansia</taxon>
    </lineage>
</organism>
<protein>
    <submittedName>
        <fullName evidence="12">Carrier protein, mitochondrial</fullName>
    </submittedName>
</protein>
<proteinExistence type="inferred from homology"/>
<evidence type="ECO:0000256" key="11">
    <source>
        <dbReference type="RuleBase" id="RU000488"/>
    </source>
</evidence>
<dbReference type="Pfam" id="PF00153">
    <property type="entry name" value="Mito_carr"/>
    <property type="match status" value="3"/>
</dbReference>
<evidence type="ECO:0000256" key="5">
    <source>
        <dbReference type="ARBA" id="ARBA00022737"/>
    </source>
</evidence>
<gene>
    <name evidence="12" type="primary">MTM1</name>
    <name evidence="12" type="ORF">LPJ61_000822</name>
</gene>
<feature type="repeat" description="Solcar" evidence="10">
    <location>
        <begin position="262"/>
        <end position="347"/>
    </location>
</feature>
<evidence type="ECO:0000256" key="3">
    <source>
        <dbReference type="ARBA" id="ARBA00022448"/>
    </source>
</evidence>
<keyword evidence="8" id="KW-0496">Mitochondrion</keyword>
<dbReference type="GO" id="GO:0005743">
    <property type="term" value="C:mitochondrial inner membrane"/>
    <property type="evidence" value="ECO:0007669"/>
    <property type="project" value="UniProtKB-SubCell"/>
</dbReference>
<evidence type="ECO:0000313" key="12">
    <source>
        <dbReference type="EMBL" id="KAJ1734922.1"/>
    </source>
</evidence>
<dbReference type="PROSITE" id="PS50920">
    <property type="entry name" value="SOLCAR"/>
    <property type="match status" value="3"/>
</dbReference>
<dbReference type="Gene3D" id="1.50.40.10">
    <property type="entry name" value="Mitochondrial carrier domain"/>
    <property type="match status" value="1"/>
</dbReference>
<feature type="repeat" description="Solcar" evidence="10">
    <location>
        <begin position="367"/>
        <end position="460"/>
    </location>
</feature>
<dbReference type="InterPro" id="IPR045315">
    <property type="entry name" value="Mtm1-like"/>
</dbReference>
<dbReference type="Proteomes" id="UP001143981">
    <property type="component" value="Unassembled WGS sequence"/>
</dbReference>
<dbReference type="SUPFAM" id="SSF103506">
    <property type="entry name" value="Mitochondrial carrier"/>
    <property type="match status" value="1"/>
</dbReference>
<evidence type="ECO:0000256" key="10">
    <source>
        <dbReference type="PROSITE-ProRule" id="PRU00282"/>
    </source>
</evidence>
<dbReference type="GO" id="GO:1990542">
    <property type="term" value="P:mitochondrial transmembrane transport"/>
    <property type="evidence" value="ECO:0007669"/>
    <property type="project" value="InterPro"/>
</dbReference>
<evidence type="ECO:0000256" key="7">
    <source>
        <dbReference type="ARBA" id="ARBA00022989"/>
    </source>
</evidence>
<keyword evidence="3 11" id="KW-0813">Transport</keyword>
<keyword evidence="9 10" id="KW-0472">Membrane</keyword>
<evidence type="ECO:0000256" key="9">
    <source>
        <dbReference type="ARBA" id="ARBA00023136"/>
    </source>
</evidence>
<evidence type="ECO:0000256" key="2">
    <source>
        <dbReference type="ARBA" id="ARBA00006375"/>
    </source>
</evidence>
<keyword evidence="5" id="KW-0677">Repeat</keyword>
<keyword evidence="7" id="KW-1133">Transmembrane helix</keyword>
<evidence type="ECO:0000256" key="1">
    <source>
        <dbReference type="ARBA" id="ARBA00004448"/>
    </source>
</evidence>
<dbReference type="OrthoDB" id="1747031at2759"/>
<feature type="repeat" description="Solcar" evidence="10">
    <location>
        <begin position="174"/>
        <end position="248"/>
    </location>
</feature>
<dbReference type="InterPro" id="IPR018108">
    <property type="entry name" value="MCP_transmembrane"/>
</dbReference>
<evidence type="ECO:0000256" key="6">
    <source>
        <dbReference type="ARBA" id="ARBA00022792"/>
    </source>
</evidence>
<dbReference type="PANTHER" id="PTHR45760">
    <property type="entry name" value="FI19922P1-RELATED"/>
    <property type="match status" value="1"/>
</dbReference>
<comment type="similarity">
    <text evidence="2 11">Belongs to the mitochondrial carrier (TC 2.A.29) family.</text>
</comment>
<evidence type="ECO:0000256" key="4">
    <source>
        <dbReference type="ARBA" id="ARBA00022692"/>
    </source>
</evidence>